<evidence type="ECO:0000313" key="2">
    <source>
        <dbReference type="EMBL" id="PAU48234.1"/>
    </source>
</evidence>
<dbReference type="EMBL" id="NSJV01000277">
    <property type="protein sequence ID" value="PAU48234.1"/>
    <property type="molecule type" value="Genomic_DNA"/>
</dbReference>
<gene>
    <name evidence="2" type="ORF">CK936_14340</name>
</gene>
<organism evidence="2 3">
    <name type="scientific">Streptomyces albireticuli</name>
    <dbReference type="NCBI Taxonomy" id="1940"/>
    <lineage>
        <taxon>Bacteria</taxon>
        <taxon>Bacillati</taxon>
        <taxon>Actinomycetota</taxon>
        <taxon>Actinomycetes</taxon>
        <taxon>Kitasatosporales</taxon>
        <taxon>Streptomycetaceae</taxon>
        <taxon>Streptomyces</taxon>
    </lineage>
</organism>
<name>A0A2A2D9P1_9ACTN</name>
<comment type="caution">
    <text evidence="2">The sequence shown here is derived from an EMBL/GenBank/DDBJ whole genome shotgun (WGS) entry which is preliminary data.</text>
</comment>
<protein>
    <submittedName>
        <fullName evidence="2">Uncharacterized protein</fullName>
    </submittedName>
</protein>
<keyword evidence="3" id="KW-1185">Reference proteome</keyword>
<dbReference type="Proteomes" id="UP000218944">
    <property type="component" value="Unassembled WGS sequence"/>
</dbReference>
<reference evidence="2 3" key="1">
    <citation type="submission" date="2017-08" db="EMBL/GenBank/DDBJ databases">
        <title>Genome sequence of Streptomyces albireticuli NRRL B-1670.</title>
        <authorList>
            <person name="Graham D.E."/>
            <person name="Mahan K.M."/>
            <person name="Klingeman D.M."/>
            <person name="Hettich R.L."/>
            <person name="Parry R.J."/>
            <person name="Spain J.C."/>
        </authorList>
    </citation>
    <scope>NUCLEOTIDE SEQUENCE [LARGE SCALE GENOMIC DNA]</scope>
    <source>
        <strain evidence="2 3">NRRL B-1670</strain>
    </source>
</reference>
<evidence type="ECO:0000256" key="1">
    <source>
        <dbReference type="SAM" id="MobiDB-lite"/>
    </source>
</evidence>
<feature type="region of interest" description="Disordered" evidence="1">
    <location>
        <begin position="1"/>
        <end position="34"/>
    </location>
</feature>
<evidence type="ECO:0000313" key="3">
    <source>
        <dbReference type="Proteomes" id="UP000218944"/>
    </source>
</evidence>
<proteinExistence type="predicted"/>
<accession>A0A2A2D9P1</accession>
<sequence length="68" mass="7406">MPDFPGTAMSGPTPHPEQKFESPAESPVGAHYRKAHGDATSWPAHDFEVYYDLARAVPFPDLGPGQIQ</sequence>
<dbReference type="AlphaFoldDB" id="A0A2A2D9P1"/>
<dbReference type="RefSeq" id="WP_095581341.1">
    <property type="nucleotide sequence ID" value="NZ_JAJQQS010000010.1"/>
</dbReference>